<protein>
    <submittedName>
        <fullName evidence="2">Uncharacterized protein</fullName>
    </submittedName>
</protein>
<gene>
    <name evidence="2" type="ORF">BDCG_08614</name>
</gene>
<dbReference type="RefSeq" id="XP_045273122.1">
    <property type="nucleotide sequence ID" value="XM_045424402.1"/>
</dbReference>
<reference evidence="3" key="1">
    <citation type="journal article" date="2015" name="PLoS Genet.">
        <title>The dynamic genome and transcriptome of the human fungal pathogen Blastomyces and close relative Emmonsia.</title>
        <authorList>
            <person name="Munoz J.F."/>
            <person name="Gauthier G.M."/>
            <person name="Desjardins C.A."/>
            <person name="Gallo J.E."/>
            <person name="Holder J."/>
            <person name="Sullivan T.D."/>
            <person name="Marty A.J."/>
            <person name="Carmen J.C."/>
            <person name="Chen Z."/>
            <person name="Ding L."/>
            <person name="Gujja S."/>
            <person name="Magrini V."/>
            <person name="Misas E."/>
            <person name="Mitreva M."/>
            <person name="Priest M."/>
            <person name="Saif S."/>
            <person name="Whiston E.A."/>
            <person name="Young S."/>
            <person name="Zeng Q."/>
            <person name="Goldman W.E."/>
            <person name="Mardis E.R."/>
            <person name="Taylor J.W."/>
            <person name="McEwen J.G."/>
            <person name="Clay O.K."/>
            <person name="Klein B.S."/>
            <person name="Cuomo C.A."/>
        </authorList>
    </citation>
    <scope>NUCLEOTIDE SEQUENCE [LARGE SCALE GENOMIC DNA]</scope>
    <source>
        <strain evidence="3">ER-3 / ATCC MYA-2586</strain>
    </source>
</reference>
<proteinExistence type="predicted"/>
<accession>A0ABP2EPB1</accession>
<evidence type="ECO:0000313" key="3">
    <source>
        <dbReference type="Proteomes" id="UP000002039"/>
    </source>
</evidence>
<dbReference type="EMBL" id="EQ999983">
    <property type="protein sequence ID" value="EEQ85345.2"/>
    <property type="molecule type" value="Genomic_DNA"/>
</dbReference>
<keyword evidence="3" id="KW-1185">Reference proteome</keyword>
<dbReference type="GeneID" id="69030157"/>
<organism evidence="2 3">
    <name type="scientific">Ajellomyces dermatitidis (strain ER-3 / ATCC MYA-2586)</name>
    <name type="common">Blastomyces dermatitidis</name>
    <dbReference type="NCBI Taxonomy" id="559297"/>
    <lineage>
        <taxon>Eukaryota</taxon>
        <taxon>Fungi</taxon>
        <taxon>Dikarya</taxon>
        <taxon>Ascomycota</taxon>
        <taxon>Pezizomycotina</taxon>
        <taxon>Eurotiomycetes</taxon>
        <taxon>Eurotiomycetidae</taxon>
        <taxon>Onygenales</taxon>
        <taxon>Ajellomycetaceae</taxon>
        <taxon>Blastomyces</taxon>
    </lineage>
</organism>
<feature type="region of interest" description="Disordered" evidence="1">
    <location>
        <begin position="1"/>
        <end position="25"/>
    </location>
</feature>
<name>A0ABP2EPB1_AJEDR</name>
<sequence length="55" mass="5832">MEGSLHGYPSGVPSVHLCPQQTEGSNMSVELRNGDRLLIRGSKHSKGNGHSDNGC</sequence>
<evidence type="ECO:0000313" key="2">
    <source>
        <dbReference type="EMBL" id="EEQ85345.2"/>
    </source>
</evidence>
<dbReference type="Proteomes" id="UP000002039">
    <property type="component" value="Unassembled WGS sequence"/>
</dbReference>
<evidence type="ECO:0000256" key="1">
    <source>
        <dbReference type="SAM" id="MobiDB-lite"/>
    </source>
</evidence>